<dbReference type="GO" id="GO:0051301">
    <property type="term" value="P:cell division"/>
    <property type="evidence" value="ECO:0007669"/>
    <property type="project" value="UniProtKB-KW"/>
</dbReference>
<dbReference type="GO" id="GO:0008360">
    <property type="term" value="P:regulation of cell shape"/>
    <property type="evidence" value="ECO:0007669"/>
    <property type="project" value="UniProtKB-KW"/>
</dbReference>
<dbReference type="PANTHER" id="PTHR23135:SF4">
    <property type="entry name" value="UDP-N-ACETYLMURAMOYL-L-ALANYL-D-GLUTAMATE--2,6-DIAMINOPIMELATE LIGASE MURE HOMOLOG, CHLOROPLASTIC"/>
    <property type="match status" value="1"/>
</dbReference>
<keyword evidence="3 4" id="KW-0132">Cell division</keyword>
<evidence type="ECO:0000256" key="4">
    <source>
        <dbReference type="RuleBase" id="RU004135"/>
    </source>
</evidence>
<dbReference type="InterPro" id="IPR004101">
    <property type="entry name" value="Mur_ligase_C"/>
</dbReference>
<dbReference type="InterPro" id="IPR036565">
    <property type="entry name" value="Mur-like_cat_sf"/>
</dbReference>
<comment type="pathway">
    <text evidence="1 3 4">Cell wall biogenesis; peptidoglycan biosynthesis.</text>
</comment>
<evidence type="ECO:0000313" key="12">
    <source>
        <dbReference type="Proteomes" id="UP000289562"/>
    </source>
</evidence>
<keyword evidence="3 4" id="KW-0573">Peptidoglycan synthesis</keyword>
<dbReference type="Pfam" id="PF08245">
    <property type="entry name" value="Mur_ligase_M"/>
    <property type="match status" value="1"/>
</dbReference>
<dbReference type="EMBL" id="PJVH01000007">
    <property type="protein sequence ID" value="RXU90760.1"/>
    <property type="molecule type" value="Genomic_DNA"/>
</dbReference>
<keyword evidence="3" id="KW-0963">Cytoplasm</keyword>
<evidence type="ECO:0000259" key="5">
    <source>
        <dbReference type="Pfam" id="PF02875"/>
    </source>
</evidence>
<comment type="function">
    <text evidence="3">Catalyzes the addition of L-lysine to the nucleotide precursor UDP-N-acetylmuramoyl-L-alanyl-D-glutamate (UMAG) in the biosynthesis of bacterial cell-wall peptidoglycan.</text>
</comment>
<evidence type="ECO:0000313" key="11">
    <source>
        <dbReference type="Proteomes" id="UP000070452"/>
    </source>
</evidence>
<dbReference type="InterPro" id="IPR013221">
    <property type="entry name" value="Mur_ligase_cen"/>
</dbReference>
<comment type="subcellular location">
    <subcellularLocation>
        <location evidence="3 4">Cytoplasm</location>
    </subcellularLocation>
</comment>
<dbReference type="GO" id="GO:0005737">
    <property type="term" value="C:cytoplasm"/>
    <property type="evidence" value="ECO:0007669"/>
    <property type="project" value="UniProtKB-SubCell"/>
</dbReference>
<dbReference type="NCBIfam" id="TIGR01085">
    <property type="entry name" value="murE"/>
    <property type="match status" value="1"/>
</dbReference>
<dbReference type="PANTHER" id="PTHR23135">
    <property type="entry name" value="MUR LIGASE FAMILY MEMBER"/>
    <property type="match status" value="1"/>
</dbReference>
<dbReference type="AlphaFoldDB" id="A0A132P5V5"/>
<dbReference type="UniPathway" id="UPA00219"/>
<dbReference type="SUPFAM" id="SSF53244">
    <property type="entry name" value="MurD-like peptide ligases, peptide-binding domain"/>
    <property type="match status" value="1"/>
</dbReference>
<dbReference type="SUPFAM" id="SSF63418">
    <property type="entry name" value="MurE/MurF N-terminal domain"/>
    <property type="match status" value="1"/>
</dbReference>
<dbReference type="EMBL" id="LRHK01000001">
    <property type="protein sequence ID" value="KWX17372.1"/>
    <property type="molecule type" value="Genomic_DNA"/>
</dbReference>
<dbReference type="Gene3D" id="3.90.190.20">
    <property type="entry name" value="Mur ligase, C-terminal domain"/>
    <property type="match status" value="1"/>
</dbReference>
<dbReference type="InterPro" id="IPR035911">
    <property type="entry name" value="MurE/MurF_N"/>
</dbReference>
<name>A0A132P5V5_ENTFC</name>
<reference evidence="10 12" key="3">
    <citation type="submission" date="2017-12" db="EMBL/GenBank/DDBJ databases">
        <title>A pool of 800 enterococci isolated from chicken carcass rinse samples from New Zealand.</title>
        <authorList>
            <person name="Zhang J."/>
            <person name="Rogers L."/>
            <person name="Midwinter A."/>
            <person name="French N."/>
        </authorList>
    </citation>
    <scope>NUCLEOTIDE SEQUENCE [LARGE SCALE GENOMIC DNA]</scope>
    <source>
        <strain evidence="10 12">EN697</strain>
    </source>
</reference>
<feature type="binding site" evidence="3">
    <location>
        <position position="191"/>
    </location>
    <ligand>
        <name>UDP-N-acetyl-alpha-D-muramoyl-L-alanyl-D-glutamate</name>
        <dbReference type="ChEBI" id="CHEBI:83900"/>
    </ligand>
</feature>
<keyword evidence="3 7" id="KW-0436">Ligase</keyword>
<proteinExistence type="inferred from homology"/>
<dbReference type="EC" id="6.3.2.7" evidence="3"/>
<feature type="domain" description="Mur ligase C-terminal" evidence="5">
    <location>
        <begin position="346"/>
        <end position="474"/>
    </location>
</feature>
<keyword evidence="3 4" id="KW-0131">Cell cycle</keyword>
<keyword evidence="3" id="KW-0067">ATP-binding</keyword>
<dbReference type="Proteomes" id="UP000070452">
    <property type="component" value="Unassembled WGS sequence"/>
</dbReference>
<sequence>MSFSLEDIRHLLLKENLLKEFVSTRGWHLDVPEKAEFLQLSYDSRKADASTLFFCKGMNFKEEYLDSAIEQGIQYYVSEQPYENSAVGIIVTDIRKAMALLAMAFYDYPQNKLKVIGFTGTKGKTTAAYFTKAILDHTTNKKTALLSTMNTTLNGKTYFKSHLTTPESLDLYRMMSEAVENGMTHLVMEVSSQAYKTQRVYGLTLDVGIFLNISPDHISPIEHPTFDDYFYCKRQLILNSKTVVLNHESDYFDLLRETADLFQIPTITYGRSEESNYQVIRSDKGTHGFTLSSHEDRLAICDTAYDILLAGGFNQENAASAIIAAALTGASSQDAQDGLKEARVPGRMDQLIQSNGAHVYVDYAHNYLSLKTLLEFAKNEHPDGRVIVVLGSPGNKAISRRHDFGKVLSETADIAFLTADDPAFEDPKKIAEEINEAITNPDLIVHYEMDRPEAIRRALAESAPQDSVVIAGKGVDPYQKINGVDEPYEGDYAIVKRLIEE</sequence>
<organism evidence="7 11">
    <name type="scientific">Enterococcus faecium</name>
    <name type="common">Streptococcus faecium</name>
    <dbReference type="NCBI Taxonomy" id="1352"/>
    <lineage>
        <taxon>Bacteria</taxon>
        <taxon>Bacillati</taxon>
        <taxon>Bacillota</taxon>
        <taxon>Bacilli</taxon>
        <taxon>Lactobacillales</taxon>
        <taxon>Enterococcaceae</taxon>
        <taxon>Enterococcus</taxon>
    </lineage>
</organism>
<evidence type="ECO:0000313" key="7">
    <source>
        <dbReference type="EMBL" id="KWX17372.1"/>
    </source>
</evidence>
<dbReference type="GO" id="GO:0009252">
    <property type="term" value="P:peptidoglycan biosynthetic process"/>
    <property type="evidence" value="ECO:0007669"/>
    <property type="project" value="UniProtKB-UniRule"/>
</dbReference>
<accession>A0A132P5V5</accession>
<keyword evidence="3" id="KW-0460">Magnesium</keyword>
<feature type="binding site" evidence="3">
    <location>
        <position position="199"/>
    </location>
    <ligand>
        <name>UDP-N-acetyl-alpha-D-muramoyl-L-alanyl-D-glutamate</name>
        <dbReference type="ChEBI" id="CHEBI:83900"/>
    </ligand>
</feature>
<dbReference type="Gene3D" id="3.40.1390.10">
    <property type="entry name" value="MurE/MurF, N-terminal domain"/>
    <property type="match status" value="1"/>
</dbReference>
<comment type="catalytic activity">
    <reaction evidence="3">
        <text>UDP-N-acetyl-alpha-D-muramoyl-L-alanyl-D-glutamate + L-lysine + ATP = UDP-N-acetyl-alpha-D-muramoyl-L-alanyl-gamma-D-glutamyl-L-lysine + ADP + phosphate + H(+)</text>
        <dbReference type="Rhea" id="RHEA:17969"/>
        <dbReference type="ChEBI" id="CHEBI:15378"/>
        <dbReference type="ChEBI" id="CHEBI:30616"/>
        <dbReference type="ChEBI" id="CHEBI:32551"/>
        <dbReference type="ChEBI" id="CHEBI:43474"/>
        <dbReference type="ChEBI" id="CHEBI:83900"/>
        <dbReference type="ChEBI" id="CHEBI:83903"/>
        <dbReference type="ChEBI" id="CHEBI:456216"/>
        <dbReference type="EC" id="6.3.2.7"/>
    </reaction>
</comment>
<dbReference type="GO" id="GO:0047482">
    <property type="term" value="F:UDP-N-acetylmuramoyl-L-alanyl-D-glutamate-L-lysine ligase activity"/>
    <property type="evidence" value="ECO:0007669"/>
    <property type="project" value="UniProtKB-UniRule"/>
</dbReference>
<evidence type="ECO:0000259" key="6">
    <source>
        <dbReference type="Pfam" id="PF08245"/>
    </source>
</evidence>
<dbReference type="InterPro" id="IPR005761">
    <property type="entry name" value="UDP-N-AcMur-Glu-dNH2Pim_ligase"/>
</dbReference>
<dbReference type="HAMAP" id="MF_00208">
    <property type="entry name" value="MurE"/>
    <property type="match status" value="1"/>
</dbReference>
<dbReference type="Proteomes" id="UP000224303">
    <property type="component" value="Unassembled WGS sequence"/>
</dbReference>
<evidence type="ECO:0000256" key="2">
    <source>
        <dbReference type="ARBA" id="ARBA00005898"/>
    </source>
</evidence>
<dbReference type="GO" id="GO:0005524">
    <property type="term" value="F:ATP binding"/>
    <property type="evidence" value="ECO:0007669"/>
    <property type="project" value="UniProtKB-UniRule"/>
</dbReference>
<evidence type="ECO:0000313" key="10">
    <source>
        <dbReference type="EMBL" id="RXU90760.1"/>
    </source>
</evidence>
<comment type="similarity">
    <text evidence="2 3">Belongs to the MurCDEF family. MurE subfamily.</text>
</comment>
<feature type="modified residue" description="N6-carboxylysine" evidence="3">
    <location>
        <position position="233"/>
    </location>
</feature>
<dbReference type="EMBL" id="JARPTX010000011">
    <property type="protein sequence ID" value="MDT2369481.1"/>
    <property type="molecule type" value="Genomic_DNA"/>
</dbReference>
<evidence type="ECO:0000313" key="8">
    <source>
        <dbReference type="EMBL" id="MDT2369481.1"/>
    </source>
</evidence>
<dbReference type="EMBL" id="PCGC01000013">
    <property type="protein sequence ID" value="PHL21624.1"/>
    <property type="molecule type" value="Genomic_DNA"/>
</dbReference>
<evidence type="ECO:0000256" key="3">
    <source>
        <dbReference type="HAMAP-Rule" id="MF_00208"/>
    </source>
</evidence>
<dbReference type="GO" id="GO:0000287">
    <property type="term" value="F:magnesium ion binding"/>
    <property type="evidence" value="ECO:0007669"/>
    <property type="project" value="UniProtKB-UniRule"/>
</dbReference>
<dbReference type="GO" id="GO:0071555">
    <property type="term" value="P:cell wall organization"/>
    <property type="evidence" value="ECO:0007669"/>
    <property type="project" value="UniProtKB-KW"/>
</dbReference>
<keyword evidence="3 4" id="KW-0961">Cell wall biogenesis/degradation</keyword>
<reference evidence="9" key="2">
    <citation type="submission" date="2017-10" db="EMBL/GenBank/DDBJ databases">
        <title>Draft genomes of the Enterococcus faecium isolated from human feces before and after Helicobacter pylori eradication therapy.</title>
        <authorList>
            <person name="Prianichniikov N.A."/>
            <person name="Glushchenko O.E."/>
            <person name="Malakhova M.V."/>
        </authorList>
    </citation>
    <scope>NUCLEOTIDE SEQUENCE [LARGE SCALE GENOMIC DNA]</scope>
    <source>
        <strain evidence="9">Hp_5-7</strain>
    </source>
</reference>
<keyword evidence="3" id="KW-0547">Nucleotide-binding</keyword>
<evidence type="ECO:0000256" key="1">
    <source>
        <dbReference type="ARBA" id="ARBA00004752"/>
    </source>
</evidence>
<comment type="caution">
    <text evidence="3">Lacks conserved residue(s) required for the propagation of feature annotation.</text>
</comment>
<dbReference type="Proteomes" id="UP001260956">
    <property type="component" value="Unassembled WGS sequence"/>
</dbReference>
<dbReference type="NCBIfam" id="NF010628">
    <property type="entry name" value="PRK14022.1"/>
    <property type="match status" value="1"/>
</dbReference>
<dbReference type="SMR" id="A0A132P5V5"/>
<feature type="binding site" evidence="3">
    <location>
        <begin position="164"/>
        <end position="165"/>
    </location>
    <ligand>
        <name>UDP-N-acetyl-alpha-D-muramoyl-L-alanyl-D-glutamate</name>
        <dbReference type="ChEBI" id="CHEBI:83900"/>
    </ligand>
</feature>
<reference evidence="8" key="4">
    <citation type="submission" date="2023-03" db="EMBL/GenBank/DDBJ databases">
        <authorList>
            <person name="Shen W."/>
            <person name="Cai J."/>
        </authorList>
    </citation>
    <scope>NUCLEOTIDE SEQUENCE</scope>
    <source>
        <strain evidence="8">B1010-2</strain>
    </source>
</reference>
<comment type="caution">
    <text evidence="7">The sequence shown here is derived from an EMBL/GenBank/DDBJ whole genome shotgun (WGS) entry which is preliminary data.</text>
</comment>
<dbReference type="Pfam" id="PF02875">
    <property type="entry name" value="Mur_ligase_C"/>
    <property type="match status" value="1"/>
</dbReference>
<evidence type="ECO:0000313" key="9">
    <source>
        <dbReference type="EMBL" id="PHL21624.1"/>
    </source>
</evidence>
<dbReference type="SUPFAM" id="SSF53623">
    <property type="entry name" value="MurD-like peptide ligases, catalytic domain"/>
    <property type="match status" value="1"/>
</dbReference>
<protein>
    <recommendedName>
        <fullName evidence="3">UDP-N-acetylmuramoyl-L-alanyl-D-glutamate--L-lysine ligase</fullName>
        <ecNumber evidence="3">6.3.2.7</ecNumber>
    </recommendedName>
    <alternativeName>
        <fullName evidence="3">L-lysine-adding enzyme</fullName>
    </alternativeName>
    <alternativeName>
        <fullName evidence="3">UDP-MurNAc-L-Ala-D-Glu:L-Lys ligase</fullName>
    </alternativeName>
    <alternativeName>
        <fullName evidence="3">UDP-MurNAc-tripeptide synthetase</fullName>
    </alternativeName>
    <alternativeName>
        <fullName evidence="3">UDP-N-acetylmuramyl-tripeptide synthetase</fullName>
    </alternativeName>
</protein>
<dbReference type="InterPro" id="IPR036615">
    <property type="entry name" value="Mur_ligase_C_dom_sf"/>
</dbReference>
<comment type="cofactor">
    <cofactor evidence="3">
        <name>Mg(2+)</name>
        <dbReference type="ChEBI" id="CHEBI:18420"/>
    </cofactor>
</comment>
<keyword evidence="3 4" id="KW-0133">Cell shape</keyword>
<feature type="binding site" evidence="3">
    <location>
        <position position="44"/>
    </location>
    <ligand>
        <name>UDP-N-acetyl-alpha-D-muramoyl-L-alanyl-D-glutamate</name>
        <dbReference type="ChEBI" id="CHEBI:83900"/>
    </ligand>
</feature>
<dbReference type="Proteomes" id="UP000289562">
    <property type="component" value="Unassembled WGS sequence"/>
</dbReference>
<gene>
    <name evidence="3" type="primary">murE</name>
    <name evidence="7" type="ORF">AWT83_02180</name>
    <name evidence="9" type="ORF">CQR37_07400</name>
    <name evidence="10" type="ORF">CYQ77_03420</name>
    <name evidence="8" type="ORF">P6Z85_04675</name>
</gene>
<feature type="domain" description="Mur ligase central" evidence="6">
    <location>
        <begin position="119"/>
        <end position="325"/>
    </location>
</feature>
<dbReference type="RefSeq" id="WP_002297725.1">
    <property type="nucleotide sequence ID" value="NZ_AP019394.1"/>
</dbReference>
<feature type="short sequence motif" description="L-lysine recognition motif" evidence="3">
    <location>
        <begin position="420"/>
        <end position="423"/>
    </location>
</feature>
<comment type="PTM">
    <text evidence="3">Carboxylation is probably crucial for Mg(2+) binding and, consequently, for the gamma-phosphate positioning of ATP.</text>
</comment>
<reference evidence="7 11" key="1">
    <citation type="submission" date="2016-01" db="EMBL/GenBank/DDBJ databases">
        <title>Molecular Mechanisms for transfer of large genomic segments between Enterococcus faecium strains.</title>
        <authorList>
            <person name="Garcia-Solache M.A."/>
            <person name="Lebreton F."/>
            <person name="Mclaughlin R.E."/>
            <person name="Whiteaker J.D."/>
            <person name="Gilmore M.S."/>
            <person name="Rice L.B."/>
        </authorList>
    </citation>
    <scope>NUCLEOTIDE SEQUENCE [LARGE SCALE GENOMIC DNA]</scope>
    <source>
        <strain evidence="7 11">D344RRF x C68</strain>
    </source>
</reference>
<dbReference type="Gene3D" id="3.40.1190.10">
    <property type="entry name" value="Mur-like, catalytic domain"/>
    <property type="match status" value="1"/>
</dbReference>
<feature type="binding site" evidence="3">
    <location>
        <begin position="120"/>
        <end position="126"/>
    </location>
    <ligand>
        <name>ATP</name>
        <dbReference type="ChEBI" id="CHEBI:30616"/>
    </ligand>
</feature>